<dbReference type="Pfam" id="PF21010">
    <property type="entry name" value="HA2_C"/>
    <property type="match status" value="1"/>
</dbReference>
<evidence type="ECO:0000313" key="5">
    <source>
        <dbReference type="EMBL" id="KAK3027615.1"/>
    </source>
</evidence>
<dbReference type="AlphaFoldDB" id="A0AA89B4M4"/>
<gene>
    <name evidence="5" type="ORF">RJ639_042368</name>
</gene>
<comment type="caution">
    <text evidence="5">The sequence shown here is derived from an EMBL/GenBank/DDBJ whole genome shotgun (WGS) entry which is preliminary data.</text>
</comment>
<comment type="catalytic activity">
    <reaction evidence="4">
        <text>ATP + H2O = ADP + phosphate + H(+)</text>
        <dbReference type="Rhea" id="RHEA:13065"/>
        <dbReference type="ChEBI" id="CHEBI:15377"/>
        <dbReference type="ChEBI" id="CHEBI:15378"/>
        <dbReference type="ChEBI" id="CHEBI:30616"/>
        <dbReference type="ChEBI" id="CHEBI:43474"/>
        <dbReference type="ChEBI" id="CHEBI:456216"/>
        <dbReference type="EC" id="3.6.4.13"/>
    </reaction>
</comment>
<dbReference type="GO" id="GO:0003725">
    <property type="term" value="F:double-stranded RNA binding"/>
    <property type="evidence" value="ECO:0007669"/>
    <property type="project" value="TreeGrafter"/>
</dbReference>
<name>A0AA89B4M4_9ASTE</name>
<proteinExistence type="predicted"/>
<keyword evidence="3" id="KW-0547">Nucleotide-binding</keyword>
<keyword evidence="2" id="KW-0378">Hydrolase</keyword>
<reference evidence="5" key="1">
    <citation type="submission" date="2022-12" db="EMBL/GenBank/DDBJ databases">
        <title>Draft genome assemblies for two species of Escallonia (Escalloniales).</title>
        <authorList>
            <person name="Chanderbali A."/>
            <person name="Dervinis C."/>
            <person name="Anghel I."/>
            <person name="Soltis D."/>
            <person name="Soltis P."/>
            <person name="Zapata F."/>
        </authorList>
    </citation>
    <scope>NUCLEOTIDE SEQUENCE</scope>
    <source>
        <strain evidence="5">UCBG64.0493</strain>
        <tissue evidence="5">Leaf</tissue>
    </source>
</reference>
<keyword evidence="6" id="KW-1185">Reference proteome</keyword>
<dbReference type="GO" id="GO:0003724">
    <property type="term" value="F:RNA helicase activity"/>
    <property type="evidence" value="ECO:0007669"/>
    <property type="project" value="UniProtKB-EC"/>
</dbReference>
<evidence type="ECO:0000313" key="6">
    <source>
        <dbReference type="Proteomes" id="UP001188597"/>
    </source>
</evidence>
<evidence type="ECO:0000256" key="1">
    <source>
        <dbReference type="ARBA" id="ARBA00012552"/>
    </source>
</evidence>
<dbReference type="GO" id="GO:0045943">
    <property type="term" value="P:positive regulation of transcription by RNA polymerase I"/>
    <property type="evidence" value="ECO:0007669"/>
    <property type="project" value="TreeGrafter"/>
</dbReference>
<organism evidence="5 6">
    <name type="scientific">Escallonia herrerae</name>
    <dbReference type="NCBI Taxonomy" id="1293975"/>
    <lineage>
        <taxon>Eukaryota</taxon>
        <taxon>Viridiplantae</taxon>
        <taxon>Streptophyta</taxon>
        <taxon>Embryophyta</taxon>
        <taxon>Tracheophyta</taxon>
        <taxon>Spermatophyta</taxon>
        <taxon>Magnoliopsida</taxon>
        <taxon>eudicotyledons</taxon>
        <taxon>Gunneridae</taxon>
        <taxon>Pentapetalae</taxon>
        <taxon>asterids</taxon>
        <taxon>campanulids</taxon>
        <taxon>Escalloniales</taxon>
        <taxon>Escalloniaceae</taxon>
        <taxon>Escallonia</taxon>
    </lineage>
</organism>
<dbReference type="PANTHER" id="PTHR18934">
    <property type="entry name" value="ATP-DEPENDENT RNA HELICASE"/>
    <property type="match status" value="1"/>
</dbReference>
<dbReference type="EMBL" id="JAVXUP010000452">
    <property type="protein sequence ID" value="KAK3027615.1"/>
    <property type="molecule type" value="Genomic_DNA"/>
</dbReference>
<evidence type="ECO:0000256" key="4">
    <source>
        <dbReference type="ARBA" id="ARBA00047984"/>
    </source>
</evidence>
<evidence type="ECO:0000256" key="3">
    <source>
        <dbReference type="ARBA" id="ARBA00022806"/>
    </source>
</evidence>
<dbReference type="Gene3D" id="1.20.120.1080">
    <property type="match status" value="1"/>
</dbReference>
<keyword evidence="3" id="KW-0347">Helicase</keyword>
<dbReference type="GO" id="GO:0005730">
    <property type="term" value="C:nucleolus"/>
    <property type="evidence" value="ECO:0007669"/>
    <property type="project" value="TreeGrafter"/>
</dbReference>
<dbReference type="GO" id="GO:0016787">
    <property type="term" value="F:hydrolase activity"/>
    <property type="evidence" value="ECO:0007669"/>
    <property type="project" value="UniProtKB-KW"/>
</dbReference>
<accession>A0AA89B4M4</accession>
<evidence type="ECO:0000256" key="2">
    <source>
        <dbReference type="ARBA" id="ARBA00022801"/>
    </source>
</evidence>
<dbReference type="Proteomes" id="UP001188597">
    <property type="component" value="Unassembled WGS sequence"/>
</dbReference>
<keyword evidence="3" id="KW-0067">ATP-binding</keyword>
<protein>
    <recommendedName>
        <fullName evidence="1">RNA helicase</fullName>
        <ecNumber evidence="1">3.6.4.13</ecNumber>
    </recommendedName>
</protein>
<dbReference type="EC" id="3.6.4.13" evidence="1"/>
<dbReference type="PANTHER" id="PTHR18934:SF118">
    <property type="entry name" value="ATP-DEPENDENT RNA HELICASE DHX33"/>
    <property type="match status" value="1"/>
</dbReference>
<sequence length="311" mass="34593">MACLPLEPIYSKALILSSQFNCLEEMLIAVAMLSVESIFYAPRDKLEEFSQRKHDEWMYEIETTVRSSFEITHDVFDDNALRFRGVMRKLTYRIDNKCKVNHEAMPGIVQFGDSVAFGLKMLKRSLDGGGTTRGMGTTKGGKVVATVVIIVEAVVVSTIAARSTSIKTRKVAVVGGSSTTDESRAALRCFSSPEGDHLTLLNVYRSCAEFLEKSKMLNKEKAEKNLRKWCKENFINSRSLRHARDIHSQIRANVEQMGLCVTSCGEDMLQLRRCLAASFFLNAALKQPDGAYRNLEDTCGTVSGYGGSKPC</sequence>